<dbReference type="Gene3D" id="1.25.40.10">
    <property type="entry name" value="Tetratricopeptide repeat domain"/>
    <property type="match status" value="2"/>
</dbReference>
<comment type="function">
    <text evidence="4">Modulates cellular lipopolysaccharide (LPS) levels by regulating LpxC, which is involved in lipid A biosynthesis. May act by modulating the proteolytic activity of FtsH towards LpxC. May also coordinate assembly of proteins involved in LPS synthesis at the plasma membrane.</text>
</comment>
<dbReference type="Proteomes" id="UP000472676">
    <property type="component" value="Unassembled WGS sequence"/>
</dbReference>
<dbReference type="SUPFAM" id="SSF48452">
    <property type="entry name" value="TPR-like"/>
    <property type="match status" value="1"/>
</dbReference>
<keyword evidence="4" id="KW-0997">Cell inner membrane</keyword>
<dbReference type="HAMAP" id="MF_00994">
    <property type="entry name" value="LPS_assembly_LapB"/>
    <property type="match status" value="1"/>
</dbReference>
<reference evidence="7 8" key="1">
    <citation type="journal article" date="2014" name="Int. J. Syst. Evol. Microbiol.">
        <title>Solimonas terrae sp. nov., isolated from soil.</title>
        <authorList>
            <person name="Kim S.J."/>
            <person name="Moon J.Y."/>
            <person name="Weon H.Y."/>
            <person name="Ahn J.H."/>
            <person name="Chen W.M."/>
            <person name="Kwon S.W."/>
        </authorList>
    </citation>
    <scope>NUCLEOTIDE SEQUENCE [LARGE SCALE GENOMIC DNA]</scope>
    <source>
        <strain evidence="7 8">KIS83-12</strain>
    </source>
</reference>
<feature type="binding site" evidence="4">
    <location>
        <position position="376"/>
    </location>
    <ligand>
        <name>Fe cation</name>
        <dbReference type="ChEBI" id="CHEBI:24875"/>
    </ligand>
</feature>
<keyword evidence="4" id="KW-0472">Membrane</keyword>
<proteinExistence type="inferred from homology"/>
<dbReference type="EMBL" id="JAAMOW010000008">
    <property type="protein sequence ID" value="NGY06195.1"/>
    <property type="molecule type" value="Genomic_DNA"/>
</dbReference>
<dbReference type="GO" id="GO:0005506">
    <property type="term" value="F:iron ion binding"/>
    <property type="evidence" value="ECO:0007669"/>
    <property type="project" value="UniProtKB-UniRule"/>
</dbReference>
<dbReference type="GO" id="GO:0046890">
    <property type="term" value="P:regulation of lipid biosynthetic process"/>
    <property type="evidence" value="ECO:0007669"/>
    <property type="project" value="UniProtKB-UniRule"/>
</dbReference>
<feature type="repeat" description="TPR" evidence="5">
    <location>
        <begin position="216"/>
        <end position="249"/>
    </location>
</feature>
<dbReference type="RefSeq" id="WP_166259228.1">
    <property type="nucleotide sequence ID" value="NZ_JAAMOW010000008.1"/>
</dbReference>
<keyword evidence="3 4" id="KW-0802">TPR repeat</keyword>
<dbReference type="PANTHER" id="PTHR45586:SF1">
    <property type="entry name" value="LIPOPOLYSACCHARIDE ASSEMBLY PROTEIN B"/>
    <property type="match status" value="1"/>
</dbReference>
<keyword evidence="2 4" id="KW-0677">Repeat</keyword>
<accession>A0A6M2BVB6</accession>
<feature type="binding site" evidence="4">
    <location>
        <position position="359"/>
    </location>
    <ligand>
        <name>Fe cation</name>
        <dbReference type="ChEBI" id="CHEBI:24875"/>
    </ligand>
</feature>
<dbReference type="SMART" id="SM00028">
    <property type="entry name" value="TPR"/>
    <property type="match status" value="3"/>
</dbReference>
<dbReference type="PANTHER" id="PTHR45586">
    <property type="entry name" value="TPR REPEAT-CONTAINING PROTEIN PA4667"/>
    <property type="match status" value="1"/>
</dbReference>
<evidence type="ECO:0000313" key="7">
    <source>
        <dbReference type="EMBL" id="NGY06195.1"/>
    </source>
</evidence>
<keyword evidence="4" id="KW-1003">Cell membrane</keyword>
<organism evidence="7 8">
    <name type="scientific">Solimonas terrae</name>
    <dbReference type="NCBI Taxonomy" id="1396819"/>
    <lineage>
        <taxon>Bacteria</taxon>
        <taxon>Pseudomonadati</taxon>
        <taxon>Pseudomonadota</taxon>
        <taxon>Gammaproteobacteria</taxon>
        <taxon>Nevskiales</taxon>
        <taxon>Nevskiaceae</taxon>
        <taxon>Solimonas</taxon>
    </lineage>
</organism>
<evidence type="ECO:0000256" key="3">
    <source>
        <dbReference type="ARBA" id="ARBA00022803"/>
    </source>
</evidence>
<dbReference type="AlphaFoldDB" id="A0A6M2BVB6"/>
<dbReference type="InterPro" id="IPR051012">
    <property type="entry name" value="CellSynth/LPSAsmb/PSIAsmb"/>
</dbReference>
<feature type="binding site" evidence="4">
    <location>
        <position position="362"/>
    </location>
    <ligand>
        <name>Fe cation</name>
        <dbReference type="ChEBI" id="CHEBI:24875"/>
    </ligand>
</feature>
<evidence type="ECO:0000256" key="5">
    <source>
        <dbReference type="PROSITE-ProRule" id="PRU00339"/>
    </source>
</evidence>
<comment type="similarity">
    <text evidence="4">Belongs to the LapB family.</text>
</comment>
<evidence type="ECO:0000259" key="6">
    <source>
        <dbReference type="Pfam" id="PF18073"/>
    </source>
</evidence>
<feature type="topological domain" description="Cytoplasmic" evidence="4">
    <location>
        <begin position="23"/>
        <end position="394"/>
    </location>
</feature>
<keyword evidence="4" id="KW-0812">Transmembrane</keyword>
<dbReference type="InterPro" id="IPR019734">
    <property type="entry name" value="TPR_rpt"/>
</dbReference>
<keyword evidence="1 4" id="KW-0479">Metal-binding</keyword>
<evidence type="ECO:0000256" key="2">
    <source>
        <dbReference type="ARBA" id="ARBA00022737"/>
    </source>
</evidence>
<dbReference type="InterPro" id="IPR030865">
    <property type="entry name" value="LapB"/>
</dbReference>
<gene>
    <name evidence="4" type="primary">lapB</name>
    <name evidence="7" type="ORF">G7Y85_15590</name>
</gene>
<dbReference type="GO" id="GO:0009898">
    <property type="term" value="C:cytoplasmic side of plasma membrane"/>
    <property type="evidence" value="ECO:0007669"/>
    <property type="project" value="UniProtKB-UniRule"/>
</dbReference>
<sequence>MLDSLFTWLLLPLGLVLGWVLGQRSQQAVSGTEATIPPEQLGGLLTQLASDDPDQAIAALTRVAEIDHSTVELHLTLGNLFRKRGEIDRALRIHEALLARPGLSEAIQAQVRREFAYDYLRAGVMDHAEEQFEKLAAGGHYVGEALDQIRIIYEQGRDWPHAIAAARRLEGAQGESRRALIAQYECEMADEARRAKNDGEALQHVRRALAEDSDCVRAYLHLGNLLEARGEFPAAAQAYLRAFQLDARFLPDVIEPLYRCSQKTNSGEGFLQFLSDAKEISSSSLPYVAEARLLADEGLDPLDRLAQGLEVRPSRAVLAQFLEVLEKQPGVIAAGLDKPAASLRLALRRLMESSPKYQCNNCGFSPRQQFWQCPSCKRWGSITPIDEAMRLPGA</sequence>
<evidence type="ECO:0000313" key="8">
    <source>
        <dbReference type="Proteomes" id="UP000472676"/>
    </source>
</evidence>
<comment type="caution">
    <text evidence="7">The sequence shown here is derived from an EMBL/GenBank/DDBJ whole genome shotgun (WGS) entry which is preliminary data.</text>
</comment>
<dbReference type="Pfam" id="PF18073">
    <property type="entry name" value="Zn_ribbon_LapB"/>
    <property type="match status" value="1"/>
</dbReference>
<feature type="binding site" evidence="4">
    <location>
        <position position="373"/>
    </location>
    <ligand>
        <name>Fe cation</name>
        <dbReference type="ChEBI" id="CHEBI:24875"/>
    </ligand>
</feature>
<keyword evidence="4" id="KW-1133">Transmembrane helix</keyword>
<feature type="domain" description="LapB rubredoxin metal binding" evidence="6">
    <location>
        <begin position="357"/>
        <end position="384"/>
    </location>
</feature>
<comment type="subcellular location">
    <subcellularLocation>
        <location evidence="4">Cell inner membrane</location>
        <topology evidence="4">Single-pass membrane protein</topology>
        <orientation evidence="4">Cytoplasmic side</orientation>
    </subcellularLocation>
</comment>
<keyword evidence="8" id="KW-1185">Reference proteome</keyword>
<evidence type="ECO:0000256" key="4">
    <source>
        <dbReference type="HAMAP-Rule" id="MF_00994"/>
    </source>
</evidence>
<dbReference type="PROSITE" id="PS50005">
    <property type="entry name" value="TPR"/>
    <property type="match status" value="1"/>
</dbReference>
<keyword evidence="4" id="KW-0408">Iron</keyword>
<dbReference type="InterPro" id="IPR041166">
    <property type="entry name" value="Rubredoxin_2"/>
</dbReference>
<evidence type="ECO:0000256" key="1">
    <source>
        <dbReference type="ARBA" id="ARBA00022723"/>
    </source>
</evidence>
<name>A0A6M2BVB6_9GAMM</name>
<dbReference type="InterPro" id="IPR011990">
    <property type="entry name" value="TPR-like_helical_dom_sf"/>
</dbReference>
<protein>
    <recommendedName>
        <fullName evidence="4">Lipopolysaccharide assembly protein B</fullName>
    </recommendedName>
</protein>
<dbReference type="GO" id="GO:0008653">
    <property type="term" value="P:lipopolysaccharide metabolic process"/>
    <property type="evidence" value="ECO:0007669"/>
    <property type="project" value="InterPro"/>
</dbReference>